<evidence type="ECO:0000313" key="1">
    <source>
        <dbReference type="EMBL" id="RAL04887.1"/>
    </source>
</evidence>
<dbReference type="GeneID" id="37225609"/>
<dbReference type="OrthoDB" id="3531694at2759"/>
<accession>A0A395HAF0</accession>
<organism evidence="1 2">
    <name type="scientific">Aspergillus ibericus CBS 121593</name>
    <dbReference type="NCBI Taxonomy" id="1448316"/>
    <lineage>
        <taxon>Eukaryota</taxon>
        <taxon>Fungi</taxon>
        <taxon>Dikarya</taxon>
        <taxon>Ascomycota</taxon>
        <taxon>Pezizomycotina</taxon>
        <taxon>Eurotiomycetes</taxon>
        <taxon>Eurotiomycetidae</taxon>
        <taxon>Eurotiales</taxon>
        <taxon>Aspergillaceae</taxon>
        <taxon>Aspergillus</taxon>
        <taxon>Aspergillus subgen. Circumdati</taxon>
    </lineage>
</organism>
<keyword evidence="2" id="KW-1185">Reference proteome</keyword>
<sequence length="112" mass="12520">MFNTTRALGVTYKGISLEILAKEAGTGYSNTVKAYPAVVEAKVQMLKLKLQRDTKPHPSNRDKNDIKDIMTIGYHTKKGTRYLSIHAHEDGTWKEFLSRAGKHGSASQQTEN</sequence>
<protein>
    <submittedName>
        <fullName evidence="1">Uncharacterized protein</fullName>
    </submittedName>
</protein>
<dbReference type="VEuPathDB" id="FungiDB:BO80DRAFT_431477"/>
<dbReference type="AlphaFoldDB" id="A0A395HAF0"/>
<name>A0A395HAF0_9EURO</name>
<proteinExistence type="predicted"/>
<gene>
    <name evidence="1" type="ORF">BO80DRAFT_431477</name>
</gene>
<dbReference type="RefSeq" id="XP_025579214.1">
    <property type="nucleotide sequence ID" value="XM_025720744.1"/>
</dbReference>
<dbReference type="EMBL" id="KZ824422">
    <property type="protein sequence ID" value="RAL04887.1"/>
    <property type="molecule type" value="Genomic_DNA"/>
</dbReference>
<evidence type="ECO:0000313" key="2">
    <source>
        <dbReference type="Proteomes" id="UP000249402"/>
    </source>
</evidence>
<reference evidence="1 2" key="1">
    <citation type="submission" date="2018-02" db="EMBL/GenBank/DDBJ databases">
        <title>The genomes of Aspergillus section Nigri reveals drivers in fungal speciation.</title>
        <authorList>
            <consortium name="DOE Joint Genome Institute"/>
            <person name="Vesth T.C."/>
            <person name="Nybo J."/>
            <person name="Theobald S."/>
            <person name="Brandl J."/>
            <person name="Frisvad J.C."/>
            <person name="Nielsen K.F."/>
            <person name="Lyhne E.K."/>
            <person name="Kogle M.E."/>
            <person name="Kuo A."/>
            <person name="Riley R."/>
            <person name="Clum A."/>
            <person name="Nolan M."/>
            <person name="Lipzen A."/>
            <person name="Salamov A."/>
            <person name="Henrissat B."/>
            <person name="Wiebenga A."/>
            <person name="De vries R.P."/>
            <person name="Grigoriev I.V."/>
            <person name="Mortensen U.H."/>
            <person name="Andersen M.R."/>
            <person name="Baker S.E."/>
        </authorList>
    </citation>
    <scope>NUCLEOTIDE SEQUENCE [LARGE SCALE GENOMIC DNA]</scope>
    <source>
        <strain evidence="1 2">CBS 121593</strain>
    </source>
</reference>
<dbReference type="Proteomes" id="UP000249402">
    <property type="component" value="Unassembled WGS sequence"/>
</dbReference>